<feature type="repeat" description="ANK" evidence="3">
    <location>
        <begin position="75"/>
        <end position="107"/>
    </location>
</feature>
<sequence>MGNVTKRGSRELVAGGARAPEGGQPAALHTRLYEAIMSEDRAALRALLRSHPVNQPVTVLDDSSSYGSLPNQQTKSVLPIHLAAKCCRAQSLLCLLEHGADPELRDTRGLTTLHLMLLHWPISSTTWTRPGNRMQMILTDIQNSAILCLLILCKHGAQVNARVDNSNKHSPLHLAITYGTHPVVFILAQNGAQVNATNESSMTPLHMAADILNKEMMETLIACGANVNCVVSSTGNTALKLAVCAASSKAGRLLAAGMSCIRLLLVHGAKVNAQDHEGQTAIHEACFGGREPIINLLLEFEANVNIVTRNGESPIHMYLQRSSNIRDTALLATLLYRSYPLRLADNRGVLPAGIMLPEFHLLRETLIKLSQKPLSLEDICQRNVRNLYGERHKQRLKRLLPQRIWNSVYGYYDLTS</sequence>
<organism evidence="5 6">
    <name type="scientific">Catagonus wagneri</name>
    <name type="common">Chacoan peccary</name>
    <dbReference type="NCBI Taxonomy" id="51154"/>
    <lineage>
        <taxon>Eukaryota</taxon>
        <taxon>Metazoa</taxon>
        <taxon>Chordata</taxon>
        <taxon>Craniata</taxon>
        <taxon>Vertebrata</taxon>
        <taxon>Euteleostomi</taxon>
        <taxon>Mammalia</taxon>
        <taxon>Eutheria</taxon>
        <taxon>Laurasiatheria</taxon>
        <taxon>Artiodactyla</taxon>
        <taxon>Suina</taxon>
        <taxon>Tayassuidae</taxon>
        <taxon>Catagonus</taxon>
    </lineage>
</organism>
<protein>
    <submittedName>
        <fullName evidence="5">Ankyrin repeat domain 61</fullName>
    </submittedName>
</protein>
<name>A0A8C3WMR2_9CETA</name>
<dbReference type="InterPro" id="IPR002110">
    <property type="entry name" value="Ankyrin_rpt"/>
</dbReference>
<dbReference type="SMART" id="SM00248">
    <property type="entry name" value="ANK"/>
    <property type="match status" value="7"/>
</dbReference>
<keyword evidence="2 3" id="KW-0040">ANK repeat</keyword>
<evidence type="ECO:0000256" key="3">
    <source>
        <dbReference type="PROSITE-ProRule" id="PRU00023"/>
    </source>
</evidence>
<proteinExistence type="predicted"/>
<keyword evidence="6" id="KW-1185">Reference proteome</keyword>
<evidence type="ECO:0000256" key="1">
    <source>
        <dbReference type="ARBA" id="ARBA00022737"/>
    </source>
</evidence>
<feature type="repeat" description="ANK" evidence="3">
    <location>
        <begin position="200"/>
        <end position="232"/>
    </location>
</feature>
<accession>A0A8C3WMR2</accession>
<dbReference type="Proteomes" id="UP000694540">
    <property type="component" value="Unplaced"/>
</dbReference>
<feature type="region of interest" description="Disordered" evidence="4">
    <location>
        <begin position="1"/>
        <end position="24"/>
    </location>
</feature>
<evidence type="ECO:0000256" key="4">
    <source>
        <dbReference type="SAM" id="MobiDB-lite"/>
    </source>
</evidence>
<evidence type="ECO:0000256" key="2">
    <source>
        <dbReference type="ARBA" id="ARBA00023043"/>
    </source>
</evidence>
<evidence type="ECO:0000313" key="5">
    <source>
        <dbReference type="Ensembl" id="ENSCWAP00000012883.1"/>
    </source>
</evidence>
<feature type="repeat" description="ANK" evidence="3">
    <location>
        <begin position="234"/>
        <end position="276"/>
    </location>
</feature>
<reference evidence="5" key="1">
    <citation type="submission" date="2025-08" db="UniProtKB">
        <authorList>
            <consortium name="Ensembl"/>
        </authorList>
    </citation>
    <scope>IDENTIFICATION</scope>
</reference>
<feature type="repeat" description="ANK" evidence="3">
    <location>
        <begin position="277"/>
        <end position="309"/>
    </location>
</feature>
<dbReference type="InterPro" id="IPR036770">
    <property type="entry name" value="Ankyrin_rpt-contain_sf"/>
</dbReference>
<dbReference type="Gene3D" id="1.25.40.20">
    <property type="entry name" value="Ankyrin repeat-containing domain"/>
    <property type="match status" value="3"/>
</dbReference>
<dbReference type="Pfam" id="PF12796">
    <property type="entry name" value="Ank_2"/>
    <property type="match status" value="1"/>
</dbReference>
<dbReference type="Ensembl" id="ENSCWAT00000013991.1">
    <property type="protein sequence ID" value="ENSCWAP00000012883.1"/>
    <property type="gene ID" value="ENSCWAG00000010045.1"/>
</dbReference>
<feature type="repeat" description="ANK" evidence="3">
    <location>
        <begin position="167"/>
        <end position="199"/>
    </location>
</feature>
<dbReference type="PANTHER" id="PTHR24123:SF60">
    <property type="entry name" value="NACHT AND ANKYRIN DOMAIN PROTEIN (AFU_ORTHOLOGUE AFUA_6G07030)"/>
    <property type="match status" value="1"/>
</dbReference>
<keyword evidence="1" id="KW-0677">Repeat</keyword>
<evidence type="ECO:0000313" key="6">
    <source>
        <dbReference type="Proteomes" id="UP000694540"/>
    </source>
</evidence>
<reference evidence="5" key="2">
    <citation type="submission" date="2025-09" db="UniProtKB">
        <authorList>
            <consortium name="Ensembl"/>
        </authorList>
    </citation>
    <scope>IDENTIFICATION</scope>
</reference>
<dbReference type="GO" id="GO:0005654">
    <property type="term" value="C:nucleoplasm"/>
    <property type="evidence" value="ECO:0007669"/>
    <property type="project" value="Ensembl"/>
</dbReference>
<dbReference type="PANTHER" id="PTHR24123">
    <property type="entry name" value="ANKYRIN REPEAT-CONTAINING"/>
    <property type="match status" value="1"/>
</dbReference>
<dbReference type="PROSITE" id="PS50297">
    <property type="entry name" value="ANK_REP_REGION"/>
    <property type="match status" value="3"/>
</dbReference>
<dbReference type="PROSITE" id="PS50088">
    <property type="entry name" value="ANK_REPEAT"/>
    <property type="match status" value="5"/>
</dbReference>
<dbReference type="SUPFAM" id="SSF48403">
    <property type="entry name" value="Ankyrin repeat"/>
    <property type="match status" value="1"/>
</dbReference>
<gene>
    <name evidence="5" type="primary">ANKRD61</name>
</gene>
<dbReference type="InterPro" id="IPR051165">
    <property type="entry name" value="Multifunctional_ANK_Repeat"/>
</dbReference>
<dbReference type="Pfam" id="PF13637">
    <property type="entry name" value="Ank_4"/>
    <property type="match status" value="1"/>
</dbReference>
<dbReference type="AlphaFoldDB" id="A0A8C3WMR2"/>
<dbReference type="GeneTree" id="ENSGT00840000130004"/>